<name>A0A6L6VDK1_AGRVI</name>
<reference evidence="2 3" key="1">
    <citation type="submission" date="2019-12" db="EMBL/GenBank/DDBJ databases">
        <title>Whole-genome sequencing of Allorhizobium vitis.</title>
        <authorList>
            <person name="Gan H.M."/>
            <person name="Szegedi E."/>
            <person name="Burr T."/>
            <person name="Savka M.A."/>
        </authorList>
    </citation>
    <scope>NUCLEOTIDE SEQUENCE [LARGE SCALE GENOMIC DNA]</scope>
    <source>
        <strain evidence="2 3">CG516</strain>
    </source>
</reference>
<dbReference type="Pfam" id="PF06074">
    <property type="entry name" value="Portal_Mu"/>
    <property type="match status" value="1"/>
</dbReference>
<sequence>MSRKNRKTRASFADTTTAETRKNLPSEAGTLIADVKNDITIPFYTGALQHADDTLLQRDGGKGLKIYDEIKRDTHASACLSKRSKHLVARDWEVVAASDKPIDVDAADFVRATLKDAPFDGVCENLSGGAILKGFSVSEVIWARDGNRIKPQRIVSHDQRRFAFGQDGRPRLRTWTNMHDGIELPERKFIVHRHGVVGNNPYGLGLGYSAGARFPYRSEGLRMRSFTKILPTMFDDKRWLQLDWTARTVYFYLLGGKHQTSAGAYKLPDLYAAADLHCDLKEYVKAREAITAVGLILYDVDTNELYLTDWFAENGITNEKHAVGTQRCIMQISSNMIRDAADADFQQSYQAFYERQSSKSNRPGAGWPRAV</sequence>
<feature type="region of interest" description="Disordered" evidence="1">
    <location>
        <begin position="1"/>
        <end position="20"/>
    </location>
</feature>
<proteinExistence type="predicted"/>
<protein>
    <submittedName>
        <fullName evidence="2">DUF935 family protein</fullName>
    </submittedName>
</protein>
<accession>A0A6L6VDK1</accession>
<comment type="caution">
    <text evidence="2">The sequence shown here is derived from an EMBL/GenBank/DDBJ whole genome shotgun (WGS) entry which is preliminary data.</text>
</comment>
<organism evidence="2 3">
    <name type="scientific">Agrobacterium vitis</name>
    <name type="common">Rhizobium vitis</name>
    <dbReference type="NCBI Taxonomy" id="373"/>
    <lineage>
        <taxon>Bacteria</taxon>
        <taxon>Pseudomonadati</taxon>
        <taxon>Pseudomonadota</taxon>
        <taxon>Alphaproteobacteria</taxon>
        <taxon>Hyphomicrobiales</taxon>
        <taxon>Rhizobiaceae</taxon>
        <taxon>Rhizobium/Agrobacterium group</taxon>
        <taxon>Agrobacterium</taxon>
    </lineage>
</organism>
<evidence type="ECO:0000313" key="3">
    <source>
        <dbReference type="Proteomes" id="UP000477951"/>
    </source>
</evidence>
<gene>
    <name evidence="2" type="ORF">GOZ90_09695</name>
</gene>
<evidence type="ECO:0000313" key="2">
    <source>
        <dbReference type="EMBL" id="MUZ72955.1"/>
    </source>
</evidence>
<dbReference type="Proteomes" id="UP000477951">
    <property type="component" value="Unassembled WGS sequence"/>
</dbReference>
<dbReference type="EMBL" id="WPHR01000005">
    <property type="protein sequence ID" value="MUZ72955.1"/>
    <property type="molecule type" value="Genomic_DNA"/>
</dbReference>
<dbReference type="InterPro" id="IPR009279">
    <property type="entry name" value="Portal_Mu"/>
</dbReference>
<dbReference type="RefSeq" id="WP_337738713.1">
    <property type="nucleotide sequence ID" value="NZ_WPHR01000005.1"/>
</dbReference>
<evidence type="ECO:0000256" key="1">
    <source>
        <dbReference type="SAM" id="MobiDB-lite"/>
    </source>
</evidence>
<dbReference type="AlphaFoldDB" id="A0A6L6VDK1"/>